<sequence length="17" mass="1971">MFSFSATTSLFFTQTVR</sequence>
<name>A0A5B7J8P8_PORTR</name>
<keyword evidence="2" id="KW-1185">Reference proteome</keyword>
<organism evidence="1 2">
    <name type="scientific">Portunus trituberculatus</name>
    <name type="common">Swimming crab</name>
    <name type="synonym">Neptunus trituberculatus</name>
    <dbReference type="NCBI Taxonomy" id="210409"/>
    <lineage>
        <taxon>Eukaryota</taxon>
        <taxon>Metazoa</taxon>
        <taxon>Ecdysozoa</taxon>
        <taxon>Arthropoda</taxon>
        <taxon>Crustacea</taxon>
        <taxon>Multicrustacea</taxon>
        <taxon>Malacostraca</taxon>
        <taxon>Eumalacostraca</taxon>
        <taxon>Eucarida</taxon>
        <taxon>Decapoda</taxon>
        <taxon>Pleocyemata</taxon>
        <taxon>Brachyura</taxon>
        <taxon>Eubrachyura</taxon>
        <taxon>Portunoidea</taxon>
        <taxon>Portunidae</taxon>
        <taxon>Portuninae</taxon>
        <taxon>Portunus</taxon>
    </lineage>
</organism>
<reference evidence="1 2" key="1">
    <citation type="submission" date="2019-05" db="EMBL/GenBank/DDBJ databases">
        <title>Another draft genome of Portunus trituberculatus and its Hox gene families provides insights of decapod evolution.</title>
        <authorList>
            <person name="Jeong J.-H."/>
            <person name="Song I."/>
            <person name="Kim S."/>
            <person name="Choi T."/>
            <person name="Kim D."/>
            <person name="Ryu S."/>
            <person name="Kim W."/>
        </authorList>
    </citation>
    <scope>NUCLEOTIDE SEQUENCE [LARGE SCALE GENOMIC DNA]</scope>
    <source>
        <tissue evidence="1">Muscle</tissue>
    </source>
</reference>
<accession>A0A5B7J8P8</accession>
<protein>
    <submittedName>
        <fullName evidence="1">Uncharacterized protein</fullName>
    </submittedName>
</protein>
<dbReference type="Proteomes" id="UP000324222">
    <property type="component" value="Unassembled WGS sequence"/>
</dbReference>
<gene>
    <name evidence="1" type="ORF">E2C01_084237</name>
</gene>
<evidence type="ECO:0000313" key="2">
    <source>
        <dbReference type="Proteomes" id="UP000324222"/>
    </source>
</evidence>
<evidence type="ECO:0000313" key="1">
    <source>
        <dbReference type="EMBL" id="MPC89298.1"/>
    </source>
</evidence>
<dbReference type="EMBL" id="VSRR010080553">
    <property type="protein sequence ID" value="MPC89298.1"/>
    <property type="molecule type" value="Genomic_DNA"/>
</dbReference>
<proteinExistence type="predicted"/>
<dbReference type="AlphaFoldDB" id="A0A5B7J8P8"/>
<comment type="caution">
    <text evidence="1">The sequence shown here is derived from an EMBL/GenBank/DDBJ whole genome shotgun (WGS) entry which is preliminary data.</text>
</comment>